<accession>A0A2N0QUA0</accession>
<protein>
    <submittedName>
        <fullName evidence="1">Uncharacterized protein</fullName>
    </submittedName>
</protein>
<dbReference type="Proteomes" id="UP000232688">
    <property type="component" value="Unassembled WGS sequence"/>
</dbReference>
<gene>
    <name evidence="1" type="ORF">RhiirA1_505964</name>
</gene>
<dbReference type="VEuPathDB" id="FungiDB:FUN_015553"/>
<dbReference type="InterPro" id="IPR027796">
    <property type="entry name" value="OTT_1508_deam-like"/>
</dbReference>
<proteinExistence type="predicted"/>
<dbReference type="VEuPathDB" id="FungiDB:RhiirFUN_021195"/>
<sequence>MENIFYSKVFVAGSFKFAVDEASKRDTKLSTLDKFVCNLATILVRDKEVVAVNLKILPNKCKIYIAKNDVWLAKDYEYINNVKKVLINVSKEAPMSFEEAYEKDDVKKLAINIFKYCKYKLIIRLNKLRKDIASNEDEIYIKSFLDYVKSDGVDVMFSEIHVISRVCYNYYPTAKKDPTIPEKFLRHIKKVGSYIGSFIDITNCARKQKYKTLFSCIELKLLDPNMVVKTVSSWSDTVKHYFRDQKIYDEFKKKCLNDPVIKKNLVRVYGKYTPDMLDCEVTKKMHLHAELNVLVNLMDQGKKDIDYIAVSKKCCYLCDLYIKFLISKGYKITISDSGLHKKLYHIWKLPDAFKQEFIDYATSELDYIIEKEISNHTNIIAIPDNDPDSSDSESVLYYGSIVSYIDDLVYNYNYN</sequence>
<dbReference type="AlphaFoldDB" id="A0A2N0QUA0"/>
<dbReference type="EMBL" id="LLXH01003090">
    <property type="protein sequence ID" value="PKC54648.1"/>
    <property type="molecule type" value="Genomic_DNA"/>
</dbReference>
<comment type="caution">
    <text evidence="1">The sequence shown here is derived from an EMBL/GenBank/DDBJ whole genome shotgun (WGS) entry which is preliminary data.</text>
</comment>
<organism evidence="1 2">
    <name type="scientific">Rhizophagus irregularis</name>
    <dbReference type="NCBI Taxonomy" id="588596"/>
    <lineage>
        <taxon>Eukaryota</taxon>
        <taxon>Fungi</taxon>
        <taxon>Fungi incertae sedis</taxon>
        <taxon>Mucoromycota</taxon>
        <taxon>Glomeromycotina</taxon>
        <taxon>Glomeromycetes</taxon>
        <taxon>Glomerales</taxon>
        <taxon>Glomeraceae</taxon>
        <taxon>Rhizophagus</taxon>
    </lineage>
</organism>
<dbReference type="VEuPathDB" id="FungiDB:RhiirA1_505964"/>
<reference evidence="1 2" key="2">
    <citation type="submission" date="2017-10" db="EMBL/GenBank/DDBJ databases">
        <title>Genome analyses suggest a sexual origin of heterokaryosis in a supposedly ancient asexual fungus.</title>
        <authorList>
            <person name="Corradi N."/>
            <person name="Sedzielewska K."/>
            <person name="Noel J."/>
            <person name="Charron P."/>
            <person name="Farinelli L."/>
            <person name="Marton T."/>
            <person name="Kruger M."/>
            <person name="Pelin A."/>
            <person name="Brachmann A."/>
            <person name="Corradi N."/>
        </authorList>
    </citation>
    <scope>NUCLEOTIDE SEQUENCE [LARGE SCALE GENOMIC DNA]</scope>
    <source>
        <strain evidence="1 2">A1</strain>
    </source>
</reference>
<name>A0A2N0QUA0_9GLOM</name>
<evidence type="ECO:0000313" key="1">
    <source>
        <dbReference type="EMBL" id="PKC54648.1"/>
    </source>
</evidence>
<dbReference type="Pfam" id="PF14441">
    <property type="entry name" value="OTT_1508_deam"/>
    <property type="match status" value="1"/>
</dbReference>
<reference evidence="1 2" key="1">
    <citation type="submission" date="2017-10" db="EMBL/GenBank/DDBJ databases">
        <title>Extensive intraspecific genome diversity in a model arbuscular mycorrhizal fungus.</title>
        <authorList>
            <person name="Chen E.C.H."/>
            <person name="Morin E."/>
            <person name="Baudet D."/>
            <person name="Noel J."/>
            <person name="Ndikumana S."/>
            <person name="Charron P."/>
            <person name="St-Onge C."/>
            <person name="Giorgi J."/>
            <person name="Grigoriev I.V."/>
            <person name="Roux C."/>
            <person name="Martin F.M."/>
            <person name="Corradi N."/>
        </authorList>
    </citation>
    <scope>NUCLEOTIDE SEQUENCE [LARGE SCALE GENOMIC DNA]</scope>
    <source>
        <strain evidence="1 2">A1</strain>
    </source>
</reference>
<evidence type="ECO:0000313" key="2">
    <source>
        <dbReference type="Proteomes" id="UP000232688"/>
    </source>
</evidence>